<reference evidence="2" key="1">
    <citation type="submission" date="2016-11" db="UniProtKB">
        <authorList>
            <consortium name="WormBaseParasite"/>
        </authorList>
    </citation>
    <scope>IDENTIFICATION</scope>
    <source>
        <strain evidence="2">KR3021</strain>
    </source>
</reference>
<accession>A0AC35TX63</accession>
<dbReference type="Proteomes" id="UP000095286">
    <property type="component" value="Unplaced"/>
</dbReference>
<protein>
    <submittedName>
        <fullName evidence="2">Acetylglucosamine phosphomutase</fullName>
    </submittedName>
</protein>
<evidence type="ECO:0000313" key="1">
    <source>
        <dbReference type="Proteomes" id="UP000095286"/>
    </source>
</evidence>
<sequence>MDPLPNAEYGNSGFVGRGDAMLQLVEKFALKMAICSLKYNKSYGLILTSSHLNPRDTSFQLVLSNGELPNGSVHMAKIQAWKELSLDCFKSRFIEVKRMYIGTRKLKDNFIGKFFISVDDRPESQEILNYVVELFNLVGYKPKYYSILRSTPTPQVSFIIDIWMNDYDRQKYLLNKQLYYSIKTNWILKAFDAISLRNVGRYENTVHLEYSNSSTFPKYSFCENISSVIKLICPNVFEGGQLSGECGPYFVLINRKLPAIFQGHKYKKMVSCDADGDKLLYYFLNGNSLNLISGDKMAVFFATLIHDILKDCEMLEGIRLCVIQSPFANGASTEFLAKKGIDTVFVKGGNSQMRAEAQKYDVGIYFETSGHGSIYFSIRFRTNIQTEMRDKHVFIMAEDDSRSDLVWHDKYLPDCERRLIHPQVLILHYISKLINPQTGDGTANMLTFEFCLRYLGFSIRDVYDMYQELPSVVLTKEVFTAKNYKVTDDGRRLSEYTDLQEVIDSLVKVNGGRATIIPSSMTNTLRIYAENQTLAGATEVARSIRHELDTQFV</sequence>
<proteinExistence type="predicted"/>
<name>A0AC35TX63_9BILA</name>
<evidence type="ECO:0000313" key="2">
    <source>
        <dbReference type="WBParaSite" id="RSKR_0000516100.1"/>
    </source>
</evidence>
<organism evidence="1 2">
    <name type="scientific">Rhabditophanes sp. KR3021</name>
    <dbReference type="NCBI Taxonomy" id="114890"/>
    <lineage>
        <taxon>Eukaryota</taxon>
        <taxon>Metazoa</taxon>
        <taxon>Ecdysozoa</taxon>
        <taxon>Nematoda</taxon>
        <taxon>Chromadorea</taxon>
        <taxon>Rhabditida</taxon>
        <taxon>Tylenchina</taxon>
        <taxon>Panagrolaimomorpha</taxon>
        <taxon>Strongyloidoidea</taxon>
        <taxon>Alloionematidae</taxon>
        <taxon>Rhabditophanes</taxon>
    </lineage>
</organism>
<dbReference type="WBParaSite" id="RSKR_0000516100.1">
    <property type="protein sequence ID" value="RSKR_0000516100.1"/>
    <property type="gene ID" value="RSKR_0000516100"/>
</dbReference>